<evidence type="ECO:0000313" key="8">
    <source>
        <dbReference type="EMBL" id="TCI12435.1"/>
    </source>
</evidence>
<evidence type="ECO:0000256" key="2">
    <source>
        <dbReference type="ARBA" id="ARBA00023136"/>
    </source>
</evidence>
<keyword evidence="1 6" id="KW-0732">Signal</keyword>
<dbReference type="EMBL" id="SJTG01000001">
    <property type="protein sequence ID" value="TCI12435.1"/>
    <property type="molecule type" value="Genomic_DNA"/>
</dbReference>
<comment type="similarity">
    <text evidence="6">Belongs to the LptE lipoprotein family.</text>
</comment>
<evidence type="ECO:0000256" key="4">
    <source>
        <dbReference type="ARBA" id="ARBA00023237"/>
    </source>
</evidence>
<dbReference type="Gene3D" id="3.30.160.150">
    <property type="entry name" value="Lipoprotein like domain"/>
    <property type="match status" value="1"/>
</dbReference>
<dbReference type="GO" id="GO:0001530">
    <property type="term" value="F:lipopolysaccharide binding"/>
    <property type="evidence" value="ECO:0007669"/>
    <property type="project" value="TreeGrafter"/>
</dbReference>
<name>A0A4R0YSW6_9GAMM</name>
<gene>
    <name evidence="6" type="primary">lptE</name>
    <name evidence="8" type="ORF">EZM97_03555</name>
</gene>
<comment type="subcellular location">
    <subcellularLocation>
        <location evidence="6">Cell outer membrane</location>
        <topology evidence="6">Lipid-anchor</topology>
    </subcellularLocation>
</comment>
<protein>
    <recommendedName>
        <fullName evidence="6">LPS-assembly lipoprotein LptE</fullName>
    </recommendedName>
</protein>
<comment type="subunit">
    <text evidence="6">Component of the lipopolysaccharide transport and assembly complex. Interacts with LptD.</text>
</comment>
<dbReference type="Proteomes" id="UP000291822">
    <property type="component" value="Unassembled WGS sequence"/>
</dbReference>
<keyword evidence="3 6" id="KW-0564">Palmitate</keyword>
<keyword evidence="4 6" id="KW-0998">Cell outer membrane</keyword>
<dbReference type="PROSITE" id="PS51257">
    <property type="entry name" value="PROKAR_LIPOPROTEIN"/>
    <property type="match status" value="1"/>
</dbReference>
<dbReference type="GO" id="GO:1990351">
    <property type="term" value="C:transporter complex"/>
    <property type="evidence" value="ECO:0007669"/>
    <property type="project" value="TreeGrafter"/>
</dbReference>
<dbReference type="GO" id="GO:0009279">
    <property type="term" value="C:cell outer membrane"/>
    <property type="evidence" value="ECO:0007669"/>
    <property type="project" value="UniProtKB-SubCell"/>
</dbReference>
<comment type="function">
    <text evidence="6">Together with LptD, is involved in the assembly of lipopolysaccharide (LPS) at the surface of the outer membrane. Required for the proper assembly of LptD. Binds LPS and may serve as the LPS recognition site at the outer membrane.</text>
</comment>
<proteinExistence type="inferred from homology"/>
<keyword evidence="9" id="KW-1185">Reference proteome</keyword>
<evidence type="ECO:0000313" key="9">
    <source>
        <dbReference type="Proteomes" id="UP000291822"/>
    </source>
</evidence>
<dbReference type="InterPro" id="IPR007485">
    <property type="entry name" value="LPS_assembly_LptE"/>
</dbReference>
<dbReference type="HAMAP" id="MF_01186">
    <property type="entry name" value="LPS_assembly_LptE"/>
    <property type="match status" value="1"/>
</dbReference>
<organism evidence="8 9">
    <name type="scientific">Dyella soli</name>
    <dbReference type="NCBI Taxonomy" id="522319"/>
    <lineage>
        <taxon>Bacteria</taxon>
        <taxon>Pseudomonadati</taxon>
        <taxon>Pseudomonadota</taxon>
        <taxon>Gammaproteobacteria</taxon>
        <taxon>Lysobacterales</taxon>
        <taxon>Rhodanobacteraceae</taxon>
        <taxon>Dyella</taxon>
    </lineage>
</organism>
<dbReference type="PANTHER" id="PTHR38098:SF1">
    <property type="entry name" value="LPS-ASSEMBLY LIPOPROTEIN LPTE"/>
    <property type="match status" value="1"/>
</dbReference>
<dbReference type="Pfam" id="PF04390">
    <property type="entry name" value="LptE"/>
    <property type="match status" value="1"/>
</dbReference>
<feature type="chain" id="PRO_5020524789" description="LPS-assembly lipoprotein LptE" evidence="7">
    <location>
        <begin position="32"/>
        <end position="187"/>
    </location>
</feature>
<comment type="caution">
    <text evidence="8">The sequence shown here is derived from an EMBL/GenBank/DDBJ whole genome shotgun (WGS) entry which is preliminary data.</text>
</comment>
<sequence length="187" mass="19823">MTFMSRMFRTSLVLVAALALSACGFHLRQSAALPDSMKRVHLTVAGGGDLQRNLARALEASGSTLEEKPGPDIAEVNIPVARFSTDTLTVSGAARVTEYTVHYQVQFAVNDGAGHPVVPPQTVNMSRDFSYDAYNTVGTTAQVEEIQRSLNDDMVQAILFRLQAAQKHGGTLAAPAPAPATSASAAH</sequence>
<dbReference type="PANTHER" id="PTHR38098">
    <property type="entry name" value="LPS-ASSEMBLY LIPOPROTEIN LPTE"/>
    <property type="match status" value="1"/>
</dbReference>
<evidence type="ECO:0000256" key="3">
    <source>
        <dbReference type="ARBA" id="ARBA00023139"/>
    </source>
</evidence>
<feature type="signal peptide" evidence="7">
    <location>
        <begin position="1"/>
        <end position="31"/>
    </location>
</feature>
<evidence type="ECO:0000256" key="1">
    <source>
        <dbReference type="ARBA" id="ARBA00022729"/>
    </source>
</evidence>
<dbReference type="AlphaFoldDB" id="A0A4R0YSW6"/>
<reference evidence="8 9" key="1">
    <citation type="submission" date="2019-02" db="EMBL/GenBank/DDBJ databases">
        <title>Dyella amyloliquefaciens sp. nov., isolated from forest soil.</title>
        <authorList>
            <person name="Gao Z.-H."/>
            <person name="Qiu L.-H."/>
        </authorList>
    </citation>
    <scope>NUCLEOTIDE SEQUENCE [LARGE SCALE GENOMIC DNA]</scope>
    <source>
        <strain evidence="8 9">KACC 12747</strain>
    </source>
</reference>
<dbReference type="GO" id="GO:0043165">
    <property type="term" value="P:Gram-negative-bacterium-type cell outer membrane assembly"/>
    <property type="evidence" value="ECO:0007669"/>
    <property type="project" value="UniProtKB-UniRule"/>
</dbReference>
<keyword evidence="2 6" id="KW-0472">Membrane</keyword>
<evidence type="ECO:0000256" key="5">
    <source>
        <dbReference type="ARBA" id="ARBA00023288"/>
    </source>
</evidence>
<accession>A0A4R0YSW6</accession>
<keyword evidence="5 6" id="KW-0449">Lipoprotein</keyword>
<evidence type="ECO:0000256" key="6">
    <source>
        <dbReference type="HAMAP-Rule" id="MF_01186"/>
    </source>
</evidence>
<dbReference type="GO" id="GO:0015920">
    <property type="term" value="P:lipopolysaccharide transport"/>
    <property type="evidence" value="ECO:0007669"/>
    <property type="project" value="TreeGrafter"/>
</dbReference>
<evidence type="ECO:0000256" key="7">
    <source>
        <dbReference type="SAM" id="SignalP"/>
    </source>
</evidence>